<keyword evidence="5" id="KW-0675">Receptor</keyword>
<dbReference type="Pfam" id="PF13432">
    <property type="entry name" value="TPR_16"/>
    <property type="match status" value="1"/>
</dbReference>
<dbReference type="AlphaFoldDB" id="A0A6A6T5D1"/>
<dbReference type="InterPro" id="IPR019734">
    <property type="entry name" value="TPR_rpt"/>
</dbReference>
<name>A0A6A6T5D1_9PLEO</name>
<keyword evidence="2 3" id="KW-0802">TPR repeat</keyword>
<evidence type="ECO:0000313" key="6">
    <source>
        <dbReference type="Proteomes" id="UP000799324"/>
    </source>
</evidence>
<sequence length="835" mass="95982">MQPLPQKENHIFRQVVKFYEGKHYKKGLKATEQILRKVPNHGDTQAMKALILNSINQQEEAFALAKVALKNDMKSHICWHVYGLLYRSMKDYAEAIKAYKFALRLEPDSNNILRDLAMLQVQIRDYDGYVESRTKMLQARPNIRYNWTGLAIAHHLKEDYKAAEHTLTMYEDTLKNPAPKGDLEHSEAVLYKNTIIAESGDTERALEHLEGVLKDSLDRTAALELRAKYLLELDRKEEAEKAYRVLVDRNNEYRAYYHGLEKALGLDRNDDTGREKLKELYESYAGKSERLDAARRIPLDFLRGEPFKTAADQYLRRMLNKGVPSTFANIKTLYADPEKKTIIEELVTGYTSEKKMNGSAETQTNGDTSDRFEQSVLYFLAQHYNYHLSRDLQKATEYIDKLIETNPKSVDYNQTKARIWKHYGDSKQASATINHARELDEKDRYINTKCAKYQLRNNENAKALKTMSKFTRNETAGGPLGDLHDMQCMWYLTEDGEAYLRQRNFGLALKRFTSVADIFDVWHEDQFDFHGFSLKKGQIRAYIDMVRWEDHLRDHPFFTRAAIAAVRIYVMLADNAEREKTEKAAQADKMDASELKKAQKKAKKEQEKKEKAEAEKRAAAAKKPPPAAGADGEAKKVDLDPEGKQLIATETPLEASLRFLTPLLEFSPKTIEAQNVGFEVHLRRKKYLLALKCINAAHSLDPENPILHEQVVRFRQAVNGAKDLDSKVLEVLKSSFTIVPSDADLKSYNDEWRQKHAESPSHLQSAYNVRYILDNSTRSQNEADLKKVLDIPSTTLEQAAAGLTYLDTWNSDEKTKDAYREAVAKKWPQAIVFQK</sequence>
<feature type="compositionally biased region" description="Basic and acidic residues" evidence="4">
    <location>
        <begin position="581"/>
        <end position="597"/>
    </location>
</feature>
<evidence type="ECO:0000313" key="5">
    <source>
        <dbReference type="EMBL" id="KAF2654401.1"/>
    </source>
</evidence>
<proteinExistence type="predicted"/>
<dbReference type="PANTHER" id="PTHR22767">
    <property type="entry name" value="N-TERMINAL ACETYLTRANSFERASE-RELATED"/>
    <property type="match status" value="1"/>
</dbReference>
<dbReference type="EMBL" id="MU004365">
    <property type="protein sequence ID" value="KAF2654401.1"/>
    <property type="molecule type" value="Genomic_DNA"/>
</dbReference>
<protein>
    <submittedName>
        <fullName evidence="5">NMDA receptor-regulated protein 1</fullName>
    </submittedName>
</protein>
<feature type="repeat" description="TPR" evidence="3">
    <location>
        <begin position="76"/>
        <end position="109"/>
    </location>
</feature>
<feature type="region of interest" description="Disordered" evidence="4">
    <location>
        <begin position="581"/>
        <end position="636"/>
    </location>
</feature>
<dbReference type="Gene3D" id="1.25.40.1040">
    <property type="match status" value="1"/>
</dbReference>
<evidence type="ECO:0000256" key="1">
    <source>
        <dbReference type="ARBA" id="ARBA00022737"/>
    </source>
</evidence>
<dbReference type="InterPro" id="IPR011990">
    <property type="entry name" value="TPR-like_helical_dom_sf"/>
</dbReference>
<dbReference type="Gene3D" id="1.25.40.1010">
    <property type="match status" value="1"/>
</dbReference>
<organism evidence="5 6">
    <name type="scientific">Lophiostoma macrostomum CBS 122681</name>
    <dbReference type="NCBI Taxonomy" id="1314788"/>
    <lineage>
        <taxon>Eukaryota</taxon>
        <taxon>Fungi</taxon>
        <taxon>Dikarya</taxon>
        <taxon>Ascomycota</taxon>
        <taxon>Pezizomycotina</taxon>
        <taxon>Dothideomycetes</taxon>
        <taxon>Pleosporomycetidae</taxon>
        <taxon>Pleosporales</taxon>
        <taxon>Lophiostomataceae</taxon>
        <taxon>Lophiostoma</taxon>
    </lineage>
</organism>
<dbReference type="SMART" id="SM00028">
    <property type="entry name" value="TPR"/>
    <property type="match status" value="6"/>
</dbReference>
<dbReference type="PANTHER" id="PTHR22767:SF2">
    <property type="entry name" value="N(ALPHA)-ACETYLTRANSFERASE 15_16, ISOFORM A"/>
    <property type="match status" value="1"/>
</dbReference>
<feature type="compositionally biased region" description="Basic and acidic residues" evidence="4">
    <location>
        <begin position="604"/>
        <end position="618"/>
    </location>
</feature>
<dbReference type="FunFam" id="1.25.40.1040:FF:000003">
    <property type="entry name" value="N-terminal acetyltransferase A, auxiliary subunit"/>
    <property type="match status" value="1"/>
</dbReference>
<keyword evidence="6" id="KW-1185">Reference proteome</keyword>
<dbReference type="InterPro" id="IPR021183">
    <property type="entry name" value="NatA_aux_su"/>
</dbReference>
<evidence type="ECO:0000256" key="3">
    <source>
        <dbReference type="PROSITE-ProRule" id="PRU00339"/>
    </source>
</evidence>
<dbReference type="OrthoDB" id="10263032at2759"/>
<dbReference type="PROSITE" id="PS50005">
    <property type="entry name" value="TPR"/>
    <property type="match status" value="1"/>
</dbReference>
<accession>A0A6A6T5D1</accession>
<evidence type="ECO:0000256" key="4">
    <source>
        <dbReference type="SAM" id="MobiDB-lite"/>
    </source>
</evidence>
<dbReference type="Pfam" id="PF12569">
    <property type="entry name" value="NatA_aux_su"/>
    <property type="match status" value="1"/>
</dbReference>
<dbReference type="SUPFAM" id="SSF48452">
    <property type="entry name" value="TPR-like"/>
    <property type="match status" value="2"/>
</dbReference>
<keyword evidence="1" id="KW-0677">Repeat</keyword>
<evidence type="ECO:0000256" key="2">
    <source>
        <dbReference type="ARBA" id="ARBA00022803"/>
    </source>
</evidence>
<reference evidence="5" key="1">
    <citation type="journal article" date="2020" name="Stud. Mycol.">
        <title>101 Dothideomycetes genomes: a test case for predicting lifestyles and emergence of pathogens.</title>
        <authorList>
            <person name="Haridas S."/>
            <person name="Albert R."/>
            <person name="Binder M."/>
            <person name="Bloem J."/>
            <person name="Labutti K."/>
            <person name="Salamov A."/>
            <person name="Andreopoulos B."/>
            <person name="Baker S."/>
            <person name="Barry K."/>
            <person name="Bills G."/>
            <person name="Bluhm B."/>
            <person name="Cannon C."/>
            <person name="Castanera R."/>
            <person name="Culley D."/>
            <person name="Daum C."/>
            <person name="Ezra D."/>
            <person name="Gonzalez J."/>
            <person name="Henrissat B."/>
            <person name="Kuo A."/>
            <person name="Liang C."/>
            <person name="Lipzen A."/>
            <person name="Lutzoni F."/>
            <person name="Magnuson J."/>
            <person name="Mondo S."/>
            <person name="Nolan M."/>
            <person name="Ohm R."/>
            <person name="Pangilinan J."/>
            <person name="Park H.-J."/>
            <person name="Ramirez L."/>
            <person name="Alfaro M."/>
            <person name="Sun H."/>
            <person name="Tritt A."/>
            <person name="Yoshinaga Y."/>
            <person name="Zwiers L.-H."/>
            <person name="Turgeon B."/>
            <person name="Goodwin S."/>
            <person name="Spatafora J."/>
            <person name="Crous P."/>
            <person name="Grigoriev I."/>
        </authorList>
    </citation>
    <scope>NUCLEOTIDE SEQUENCE</scope>
    <source>
        <strain evidence="5">CBS 122681</strain>
    </source>
</reference>
<dbReference type="PIRSF" id="PIRSF000422">
    <property type="entry name" value="N-terminal-AcTrfase-A_aux_su"/>
    <property type="match status" value="1"/>
</dbReference>
<dbReference type="FunFam" id="1.25.40.1010:FF:000002">
    <property type="entry name" value="N-terminal acetyltransferase catalytic subunit (NAT1)"/>
    <property type="match status" value="1"/>
</dbReference>
<dbReference type="GO" id="GO:0031415">
    <property type="term" value="C:NatA complex"/>
    <property type="evidence" value="ECO:0007669"/>
    <property type="project" value="TreeGrafter"/>
</dbReference>
<dbReference type="Proteomes" id="UP000799324">
    <property type="component" value="Unassembled WGS sequence"/>
</dbReference>
<gene>
    <name evidence="5" type="ORF">K491DRAFT_779599</name>
</gene>